<accession>A0A1F5L228</accession>
<comment type="caution">
    <text evidence="6">The sequence shown here is derived from an EMBL/GenBank/DDBJ whole genome shotgun (WGS) entry which is preliminary data.</text>
</comment>
<name>A0A1F5L228_PENAI</name>
<keyword evidence="4" id="KW-0539">Nucleus</keyword>
<feature type="domain" description="Zn(2)-C6 fungal-type" evidence="5">
    <location>
        <begin position="25"/>
        <end position="54"/>
    </location>
</feature>
<protein>
    <recommendedName>
        <fullName evidence="5">Zn(2)-C6 fungal-type domain-containing protein</fullName>
    </recommendedName>
</protein>
<dbReference type="GO" id="GO:0003677">
    <property type="term" value="F:DNA binding"/>
    <property type="evidence" value="ECO:0007669"/>
    <property type="project" value="UniProtKB-KW"/>
</dbReference>
<dbReference type="Proteomes" id="UP000177622">
    <property type="component" value="Unassembled WGS sequence"/>
</dbReference>
<evidence type="ECO:0000259" key="5">
    <source>
        <dbReference type="PROSITE" id="PS50048"/>
    </source>
</evidence>
<reference evidence="6 7" key="1">
    <citation type="journal article" date="2016" name="Sci. Rep.">
        <title>Penicillium arizonense, a new, genome sequenced fungal species, reveals a high chemical diversity in secreted metabolites.</title>
        <authorList>
            <person name="Grijseels S."/>
            <person name="Nielsen J.C."/>
            <person name="Randelovic M."/>
            <person name="Nielsen J."/>
            <person name="Nielsen K.F."/>
            <person name="Workman M."/>
            <person name="Frisvad J.C."/>
        </authorList>
    </citation>
    <scope>NUCLEOTIDE SEQUENCE [LARGE SCALE GENOMIC DNA]</scope>
    <source>
        <strain evidence="6 7">CBS 141311</strain>
    </source>
</reference>
<dbReference type="PANTHER" id="PTHR47655:SF3">
    <property type="entry name" value="ZN(II)2CYS6 TRANSCRIPTION FACTOR (EUROFUNG)"/>
    <property type="match status" value="1"/>
</dbReference>
<dbReference type="EMBL" id="LXJU01000052">
    <property type="protein sequence ID" value="OGE47252.1"/>
    <property type="molecule type" value="Genomic_DNA"/>
</dbReference>
<evidence type="ECO:0000256" key="1">
    <source>
        <dbReference type="ARBA" id="ARBA00023015"/>
    </source>
</evidence>
<dbReference type="InterPro" id="IPR052783">
    <property type="entry name" value="Metabolic/Drug-Res_Regulator"/>
</dbReference>
<keyword evidence="3" id="KW-0804">Transcription</keyword>
<evidence type="ECO:0000256" key="4">
    <source>
        <dbReference type="ARBA" id="ARBA00023242"/>
    </source>
</evidence>
<dbReference type="GO" id="GO:0000981">
    <property type="term" value="F:DNA-binding transcription factor activity, RNA polymerase II-specific"/>
    <property type="evidence" value="ECO:0007669"/>
    <property type="project" value="InterPro"/>
</dbReference>
<dbReference type="PROSITE" id="PS50048">
    <property type="entry name" value="ZN2_CY6_FUNGAL_2"/>
    <property type="match status" value="1"/>
</dbReference>
<proteinExistence type="predicted"/>
<dbReference type="InterPro" id="IPR036864">
    <property type="entry name" value="Zn2-C6_fun-type_DNA-bd_sf"/>
</dbReference>
<dbReference type="SMART" id="SM00066">
    <property type="entry name" value="GAL4"/>
    <property type="match status" value="1"/>
</dbReference>
<evidence type="ECO:0000256" key="2">
    <source>
        <dbReference type="ARBA" id="ARBA00023125"/>
    </source>
</evidence>
<dbReference type="GO" id="GO:0008270">
    <property type="term" value="F:zinc ion binding"/>
    <property type="evidence" value="ECO:0007669"/>
    <property type="project" value="InterPro"/>
</dbReference>
<dbReference type="STRING" id="1835702.A0A1F5L228"/>
<gene>
    <name evidence="6" type="ORF">PENARI_c052G10226</name>
</gene>
<dbReference type="Gene3D" id="4.10.240.10">
    <property type="entry name" value="Zn(2)-C6 fungal-type DNA-binding domain"/>
    <property type="match status" value="1"/>
</dbReference>
<keyword evidence="2" id="KW-0238">DNA-binding</keyword>
<dbReference type="Pfam" id="PF00172">
    <property type="entry name" value="Zn_clus"/>
    <property type="match status" value="1"/>
</dbReference>
<dbReference type="CDD" id="cd00067">
    <property type="entry name" value="GAL4"/>
    <property type="match status" value="1"/>
</dbReference>
<organism evidence="6 7">
    <name type="scientific">Penicillium arizonense</name>
    <dbReference type="NCBI Taxonomy" id="1835702"/>
    <lineage>
        <taxon>Eukaryota</taxon>
        <taxon>Fungi</taxon>
        <taxon>Dikarya</taxon>
        <taxon>Ascomycota</taxon>
        <taxon>Pezizomycotina</taxon>
        <taxon>Eurotiomycetes</taxon>
        <taxon>Eurotiomycetidae</taxon>
        <taxon>Eurotiales</taxon>
        <taxon>Aspergillaceae</taxon>
        <taxon>Penicillium</taxon>
    </lineage>
</organism>
<dbReference type="RefSeq" id="XP_022482713.1">
    <property type="nucleotide sequence ID" value="XM_022637425.1"/>
</dbReference>
<dbReference type="OrthoDB" id="4151048at2759"/>
<keyword evidence="1" id="KW-0805">Transcription regulation</keyword>
<dbReference type="PROSITE" id="PS00463">
    <property type="entry name" value="ZN2_CY6_FUNGAL_1"/>
    <property type="match status" value="1"/>
</dbReference>
<evidence type="ECO:0000313" key="6">
    <source>
        <dbReference type="EMBL" id="OGE47252.1"/>
    </source>
</evidence>
<dbReference type="InterPro" id="IPR001138">
    <property type="entry name" value="Zn2Cys6_DnaBD"/>
</dbReference>
<dbReference type="PANTHER" id="PTHR47655">
    <property type="entry name" value="QUINIC ACID UTILIZATION ACTIVATOR"/>
    <property type="match status" value="1"/>
</dbReference>
<evidence type="ECO:0000256" key="3">
    <source>
        <dbReference type="ARBA" id="ARBA00023163"/>
    </source>
</evidence>
<evidence type="ECO:0000313" key="7">
    <source>
        <dbReference type="Proteomes" id="UP000177622"/>
    </source>
</evidence>
<keyword evidence="7" id="KW-1185">Reference proteome</keyword>
<sequence length="297" mass="32966">MTDRQCKPSNHHSQQDNVRKRVCKACDRCRLKKSKCSGDSPCSRCRVDNTICVFGGRQEAYDSVYPNGYVEILEQQQIWLVHGLQELYLRTVKGKAAGLTLLTYLGIIDNAKGERFEESLDALQYSPWLHDGIRIQEPSDGSSTSTDTPVACLHLPNTFTSAYSQGIMSPAMPTCNLSIQLTSTKDGSEPSTEAVAVDATMSYLQCQEALCMQGIHNSLAVDSVSQEWPVWNDLDLFDEMDPAYMAIHEDLRLNSPIPSPASDFPMSTDDAHPSDLKKSLDLLLKEDSTIISLIKIL</sequence>
<dbReference type="GeneID" id="34582159"/>
<dbReference type="SUPFAM" id="SSF57701">
    <property type="entry name" value="Zn2/Cys6 DNA-binding domain"/>
    <property type="match status" value="1"/>
</dbReference>
<dbReference type="AlphaFoldDB" id="A0A1F5L228"/>